<dbReference type="PANTHER" id="PTHR22306">
    <property type="entry name" value="CHROMOSOME 7 OPEN READING FRAME 50"/>
    <property type="match status" value="1"/>
</dbReference>
<evidence type="ECO:0000256" key="1">
    <source>
        <dbReference type="SAM" id="MobiDB-lite"/>
    </source>
</evidence>
<feature type="compositionally biased region" description="Low complexity" evidence="1">
    <location>
        <begin position="59"/>
        <end position="68"/>
    </location>
</feature>
<feature type="compositionally biased region" description="Basic residues" evidence="1">
    <location>
        <begin position="107"/>
        <end position="119"/>
    </location>
</feature>
<feature type="domain" description="WKF" evidence="2">
    <location>
        <begin position="135"/>
        <end position="196"/>
    </location>
</feature>
<feature type="region of interest" description="Disordered" evidence="1">
    <location>
        <begin position="285"/>
        <end position="431"/>
    </location>
</feature>
<dbReference type="Proteomes" id="UP001174691">
    <property type="component" value="Unassembled WGS sequence"/>
</dbReference>
<dbReference type="EMBL" id="JANBVN010000033">
    <property type="protein sequence ID" value="KAJ9160610.1"/>
    <property type="molecule type" value="Genomic_DNA"/>
</dbReference>
<evidence type="ECO:0000313" key="3">
    <source>
        <dbReference type="EMBL" id="KAJ9160610.1"/>
    </source>
</evidence>
<accession>A0AA38VYJ9</accession>
<dbReference type="AlphaFoldDB" id="A0AA38VYJ9"/>
<feature type="compositionally biased region" description="Acidic residues" evidence="1">
    <location>
        <begin position="351"/>
        <end position="377"/>
    </location>
</feature>
<evidence type="ECO:0000259" key="2">
    <source>
        <dbReference type="Pfam" id="PF10180"/>
    </source>
</evidence>
<organism evidence="3 4">
    <name type="scientific">Coniochaeta hoffmannii</name>
    <dbReference type="NCBI Taxonomy" id="91930"/>
    <lineage>
        <taxon>Eukaryota</taxon>
        <taxon>Fungi</taxon>
        <taxon>Dikarya</taxon>
        <taxon>Ascomycota</taxon>
        <taxon>Pezizomycotina</taxon>
        <taxon>Sordariomycetes</taxon>
        <taxon>Sordariomycetidae</taxon>
        <taxon>Coniochaetales</taxon>
        <taxon>Coniochaetaceae</taxon>
        <taxon>Coniochaeta</taxon>
    </lineage>
</organism>
<dbReference type="PANTHER" id="PTHR22306:SF2">
    <property type="entry name" value="CHROMOSOME 7 OPEN READING FRAME 50"/>
    <property type="match status" value="1"/>
</dbReference>
<feature type="region of interest" description="Disordered" evidence="1">
    <location>
        <begin position="20"/>
        <end position="126"/>
    </location>
</feature>
<feature type="compositionally biased region" description="Basic and acidic residues" evidence="1">
    <location>
        <begin position="88"/>
        <end position="106"/>
    </location>
</feature>
<feature type="compositionally biased region" description="Low complexity" evidence="1">
    <location>
        <begin position="292"/>
        <end position="306"/>
    </location>
</feature>
<evidence type="ECO:0000313" key="4">
    <source>
        <dbReference type="Proteomes" id="UP001174691"/>
    </source>
</evidence>
<sequence>MSYQNGQRVPAWKRLGLKLKGPASADGSAPVSSAHATTTKPAPAQTPSPASAGLKRKLPPSTAAPTTRAPEKRQRTDTLNPSPKKTVKFTEDTKAPEDKPAAEPKKAPKKPKEKKKKTKPAVEPAEPFSLEPSLAYLRQWHSDRGSWKFNKNHQTLLIKHFFDTGRIPAADVPTFLAYIRDLKGFVRTRLREQAAELKKKDMADGAAGFAQVKEKAGKESKQELYEEVLSKLLQLPVGQKEGDSGAVKSKGKRSFDEAEFTAGEMDVDVKQRVVKRMRAELVLQELSESDESTGSAATTTTTSSAKPSEESSEPVAMKTARANDGAQPLKRRRLRKSRTADISDDSSSSESESDSDSDSESSSDSSDDEEDEEDEEMPLANGEEAESSSSSSSSESESDSDGSSDSEGESGAGAKVDQDGDDSSSDSDDSG</sequence>
<feature type="compositionally biased region" description="Low complexity" evidence="1">
    <location>
        <begin position="32"/>
        <end position="52"/>
    </location>
</feature>
<dbReference type="InterPro" id="IPR019327">
    <property type="entry name" value="WKF"/>
</dbReference>
<name>A0AA38VYJ9_9PEZI</name>
<feature type="compositionally biased region" description="Acidic residues" evidence="1">
    <location>
        <begin position="419"/>
        <end position="431"/>
    </location>
</feature>
<proteinExistence type="predicted"/>
<feature type="compositionally biased region" description="Acidic residues" evidence="1">
    <location>
        <begin position="396"/>
        <end position="408"/>
    </location>
</feature>
<dbReference type="Pfam" id="PF10180">
    <property type="entry name" value="WKF"/>
    <property type="match status" value="1"/>
</dbReference>
<keyword evidence="4" id="KW-1185">Reference proteome</keyword>
<reference evidence="3" key="1">
    <citation type="submission" date="2022-07" db="EMBL/GenBank/DDBJ databases">
        <title>Fungi with potential for degradation of polypropylene.</title>
        <authorList>
            <person name="Gostincar C."/>
        </authorList>
    </citation>
    <scope>NUCLEOTIDE SEQUENCE</scope>
    <source>
        <strain evidence="3">EXF-13287</strain>
    </source>
</reference>
<comment type="caution">
    <text evidence="3">The sequence shown here is derived from an EMBL/GenBank/DDBJ whole genome shotgun (WGS) entry which is preliminary data.</text>
</comment>
<protein>
    <recommendedName>
        <fullName evidence="2">WKF domain-containing protein</fullName>
    </recommendedName>
</protein>
<gene>
    <name evidence="3" type="ORF">NKR19_g3112</name>
</gene>